<organism evidence="10 11">
    <name type="scientific">Punica granatum</name>
    <name type="common">Pomegranate</name>
    <dbReference type="NCBI Taxonomy" id="22663"/>
    <lineage>
        <taxon>Eukaryota</taxon>
        <taxon>Viridiplantae</taxon>
        <taxon>Streptophyta</taxon>
        <taxon>Embryophyta</taxon>
        <taxon>Tracheophyta</taxon>
        <taxon>Spermatophyta</taxon>
        <taxon>Magnoliopsida</taxon>
        <taxon>eudicotyledons</taxon>
        <taxon>Gunneridae</taxon>
        <taxon>Pentapetalae</taxon>
        <taxon>rosids</taxon>
        <taxon>malvids</taxon>
        <taxon>Myrtales</taxon>
        <taxon>Lythraceae</taxon>
        <taxon>Punica</taxon>
    </lineage>
</organism>
<dbReference type="InterPro" id="IPR029063">
    <property type="entry name" value="SAM-dependent_MTases_sf"/>
</dbReference>
<keyword evidence="3" id="KW-0808">Transferase</keyword>
<evidence type="ECO:0000256" key="7">
    <source>
        <dbReference type="ARBA" id="ARBA00023242"/>
    </source>
</evidence>
<keyword evidence="6" id="KW-0238">DNA-binding</keyword>
<comment type="caution">
    <text evidence="10">The sequence shown here is derived from an EMBL/GenBank/DDBJ whole genome shotgun (WGS) entry which is preliminary data.</text>
</comment>
<evidence type="ECO:0000256" key="8">
    <source>
        <dbReference type="SAM" id="MobiDB-lite"/>
    </source>
</evidence>
<feature type="domain" description="SAM-dependent MTase DRM-type" evidence="9">
    <location>
        <begin position="415"/>
        <end position="746"/>
    </location>
</feature>
<dbReference type="Proteomes" id="UP000197138">
    <property type="component" value="Unassembled WGS sequence"/>
</dbReference>
<feature type="region of interest" description="Disordered" evidence="8">
    <location>
        <begin position="149"/>
        <end position="185"/>
    </location>
</feature>
<evidence type="ECO:0000256" key="4">
    <source>
        <dbReference type="ARBA" id="ARBA00022691"/>
    </source>
</evidence>
<dbReference type="PANTHER" id="PTHR23068">
    <property type="entry name" value="DNA CYTOSINE-5- -METHYLTRANSFERASE 3-RELATED"/>
    <property type="match status" value="1"/>
</dbReference>
<evidence type="ECO:0000256" key="5">
    <source>
        <dbReference type="ARBA" id="ARBA00022737"/>
    </source>
</evidence>
<name>A0A218XSS3_PUNGR</name>
<dbReference type="InterPro" id="IPR030380">
    <property type="entry name" value="SAM_MeTfrase_DRM"/>
</dbReference>
<keyword evidence="5" id="KW-0677">Repeat</keyword>
<keyword evidence="7" id="KW-0539">Nucleus</keyword>
<dbReference type="AlphaFoldDB" id="A0A218XSS3"/>
<protein>
    <recommendedName>
        <fullName evidence="9">SAM-dependent MTase DRM-type domain-containing protein</fullName>
    </recommendedName>
</protein>
<dbReference type="GO" id="GO:0008168">
    <property type="term" value="F:methyltransferase activity"/>
    <property type="evidence" value="ECO:0007669"/>
    <property type="project" value="UniProtKB-KW"/>
</dbReference>
<evidence type="ECO:0000313" key="10">
    <source>
        <dbReference type="EMBL" id="OWM88003.1"/>
    </source>
</evidence>
<dbReference type="GO" id="GO:0032259">
    <property type="term" value="P:methylation"/>
    <property type="evidence" value="ECO:0007669"/>
    <property type="project" value="UniProtKB-KW"/>
</dbReference>
<dbReference type="InterPro" id="IPR050390">
    <property type="entry name" value="C5-Methyltransferase"/>
</dbReference>
<dbReference type="PROSITE" id="PS51680">
    <property type="entry name" value="SAM_MT_DRM"/>
    <property type="match status" value="1"/>
</dbReference>
<dbReference type="GO" id="GO:0005634">
    <property type="term" value="C:nucleus"/>
    <property type="evidence" value="ECO:0007669"/>
    <property type="project" value="UniProtKB-SubCell"/>
</dbReference>
<evidence type="ECO:0000256" key="2">
    <source>
        <dbReference type="ARBA" id="ARBA00022603"/>
    </source>
</evidence>
<evidence type="ECO:0000313" key="11">
    <source>
        <dbReference type="Proteomes" id="UP000197138"/>
    </source>
</evidence>
<dbReference type="EMBL" id="MTKT01000799">
    <property type="protein sequence ID" value="OWM88003.1"/>
    <property type="molecule type" value="Genomic_DNA"/>
</dbReference>
<dbReference type="Gene3D" id="3.40.50.150">
    <property type="entry name" value="Vaccinia Virus protein VP39"/>
    <property type="match status" value="1"/>
</dbReference>
<dbReference type="GO" id="GO:0003677">
    <property type="term" value="F:DNA binding"/>
    <property type="evidence" value="ECO:0007669"/>
    <property type="project" value="UniProtKB-KW"/>
</dbReference>
<comment type="subcellular location">
    <subcellularLocation>
        <location evidence="1">Nucleus</location>
    </subcellularLocation>
</comment>
<gene>
    <name evidence="10" type="ORF">CDL15_Pgr016575</name>
</gene>
<evidence type="ECO:0000256" key="1">
    <source>
        <dbReference type="ARBA" id="ARBA00004123"/>
    </source>
</evidence>
<proteinExistence type="predicted"/>
<reference evidence="11" key="1">
    <citation type="journal article" date="2017" name="Plant J.">
        <title>The pomegranate (Punica granatum L.) genome and the genomics of punicalagin biosynthesis.</title>
        <authorList>
            <person name="Qin G."/>
            <person name="Xu C."/>
            <person name="Ming R."/>
            <person name="Tang H."/>
            <person name="Guyot R."/>
            <person name="Kramer E.M."/>
            <person name="Hu Y."/>
            <person name="Yi X."/>
            <person name="Qi Y."/>
            <person name="Xu X."/>
            <person name="Gao Z."/>
            <person name="Pan H."/>
            <person name="Jian J."/>
            <person name="Tian Y."/>
            <person name="Yue Z."/>
            <person name="Xu Y."/>
        </authorList>
    </citation>
    <scope>NUCLEOTIDE SEQUENCE [LARGE SCALE GENOMIC DNA]</scope>
    <source>
        <strain evidence="11">cv. Dabenzi</strain>
    </source>
</reference>
<evidence type="ECO:0000259" key="9">
    <source>
        <dbReference type="PROSITE" id="PS51680"/>
    </source>
</evidence>
<keyword evidence="2" id="KW-0489">Methyltransferase</keyword>
<accession>A0A218XSS3</accession>
<evidence type="ECO:0000256" key="6">
    <source>
        <dbReference type="ARBA" id="ARBA00023125"/>
    </source>
</evidence>
<evidence type="ECO:0000256" key="3">
    <source>
        <dbReference type="ARBA" id="ARBA00022679"/>
    </source>
</evidence>
<sequence length="747" mass="84331">MQPILSWLIGRSQFPSFGCFSVNSYANTDPSSKEPINGDRNLQMLLFLDDRDGELPNFSGNNSFLDHDIKEEIVPEDVDLDFELPFKTTFPRQTVDNGASSSGSNLRSLFIGMGFLPSLVDRVLEEKGEDLGDRTVDLLLETLIEYSGQPRSKSESSDSLDRLFDDDDVTAPEVSKAQTKEENDFSNGVFDEKRASLRMMNFSANEIEFALSKLGENAEIDAMVDFIVAAQISERFKGPHRSTDSSGVKNEDTSDEALFGTMEKTLRLLEMGFTENEISSAFERFGAQVSIAELADSIFAVRYGEIDKDYRYSGSAMVEVKSEDFTGDGPSQLNLIRLEETLGGKRPKEEYLCDYSDSTPHPSRFDFRAIRKGKKPKQELFDDSSSCVRSTLGEEEAEDTKSTGLGMQRMFQPSPSNGINQVAAKPPFFFYGSVVNISQDWWGKISQFLYGREPEFVNTQFFSAISRKEGYVHNLPTGNRFHILPKPPMTIEEAIPHTKKWWPSWDTRKQLSCISSETAGLSLLCERLGRVLTDSRGLLSSEQQRDILHHCRTLNLLWVGPRKLGPIEPEYLEAILGYPMNHTQVGENNSSERLQTLKHCFQINTLGYHLSVLKSMFPEGLTMLSLFTGIGGAEVALHRLEIKLKAVVSVEDSETKRKILKRWWESSGQTGDLVQIEAVQRLTTNRLETLMKKFGGFDLVICQNPCIHSPNSKMAAEGDKFPGFDFSLFYEFVRVLQRVRSMMERKR</sequence>
<dbReference type="SUPFAM" id="SSF53335">
    <property type="entry name" value="S-adenosyl-L-methionine-dependent methyltransferases"/>
    <property type="match status" value="2"/>
</dbReference>
<keyword evidence="4" id="KW-0949">S-adenosyl-L-methionine</keyword>
<feature type="compositionally biased region" description="Basic and acidic residues" evidence="8">
    <location>
        <begin position="152"/>
        <end position="163"/>
    </location>
</feature>
<dbReference type="PANTHER" id="PTHR23068:SF11">
    <property type="entry name" value="INACTIVE DNA (CYTOSINE-5)-METHYLTRANSFERASE DRM3-RELATED"/>
    <property type="match status" value="1"/>
</dbReference>